<name>A0A561BLH7_9ACTN</name>
<dbReference type="OrthoDB" id="1099523at2"/>
<organism evidence="3 4">
    <name type="scientific">Kribbella amoyensis</name>
    <dbReference type="NCBI Taxonomy" id="996641"/>
    <lineage>
        <taxon>Bacteria</taxon>
        <taxon>Bacillati</taxon>
        <taxon>Actinomycetota</taxon>
        <taxon>Actinomycetes</taxon>
        <taxon>Propionibacteriales</taxon>
        <taxon>Kribbellaceae</taxon>
        <taxon>Kribbella</taxon>
    </lineage>
</organism>
<sequence>MKHVLTGGLVAALAVAAGLAGPASAAPRSEPAPAPQSYLAQRAAIPANQKAAAEAAANFETMAGTRPVLRVPFRCGENWSGASRSGHSPSYWSLDFNWGAGSDDLGKPVKASRSGTVVRSAFDAGGYGNYIEIAHGEGWHTLYAHLQSRAVGVGARVSDSQQIGRVGGTGNVTGPHLHYEQIRDNVVVQARFGQSTWASYPGPATYSRAHDC</sequence>
<reference evidence="3 4" key="1">
    <citation type="submission" date="2019-06" db="EMBL/GenBank/DDBJ databases">
        <title>Sequencing the genomes of 1000 actinobacteria strains.</title>
        <authorList>
            <person name="Klenk H.-P."/>
        </authorList>
    </citation>
    <scope>NUCLEOTIDE SEQUENCE [LARGE SCALE GENOMIC DNA]</scope>
    <source>
        <strain evidence="3 4">DSM 24683</strain>
    </source>
</reference>
<dbReference type="Proteomes" id="UP000318380">
    <property type="component" value="Unassembled WGS sequence"/>
</dbReference>
<dbReference type="CDD" id="cd12797">
    <property type="entry name" value="M23_peptidase"/>
    <property type="match status" value="1"/>
</dbReference>
<feature type="signal peptide" evidence="1">
    <location>
        <begin position="1"/>
        <end position="25"/>
    </location>
</feature>
<evidence type="ECO:0000313" key="4">
    <source>
        <dbReference type="Proteomes" id="UP000318380"/>
    </source>
</evidence>
<dbReference type="InterPro" id="IPR016047">
    <property type="entry name" value="M23ase_b-sheet_dom"/>
</dbReference>
<evidence type="ECO:0000313" key="3">
    <source>
        <dbReference type="EMBL" id="TWD79705.1"/>
    </source>
</evidence>
<evidence type="ECO:0000256" key="1">
    <source>
        <dbReference type="SAM" id="SignalP"/>
    </source>
</evidence>
<proteinExistence type="predicted"/>
<dbReference type="SUPFAM" id="SSF51261">
    <property type="entry name" value="Duplicated hybrid motif"/>
    <property type="match status" value="1"/>
</dbReference>
<dbReference type="GO" id="GO:0004222">
    <property type="term" value="F:metalloendopeptidase activity"/>
    <property type="evidence" value="ECO:0007669"/>
    <property type="project" value="TreeGrafter"/>
</dbReference>
<dbReference type="EMBL" id="VIVK01000001">
    <property type="protein sequence ID" value="TWD79705.1"/>
    <property type="molecule type" value="Genomic_DNA"/>
</dbReference>
<gene>
    <name evidence="3" type="ORF">FB561_0769</name>
</gene>
<protein>
    <submittedName>
        <fullName evidence="3">Peptidase M23-like protein</fullName>
    </submittedName>
</protein>
<accession>A0A561BLH7</accession>
<feature type="chain" id="PRO_5022233827" evidence="1">
    <location>
        <begin position="26"/>
        <end position="212"/>
    </location>
</feature>
<dbReference type="RefSeq" id="WP_145803054.1">
    <property type="nucleotide sequence ID" value="NZ_VIVK01000001.1"/>
</dbReference>
<dbReference type="InterPro" id="IPR050570">
    <property type="entry name" value="Cell_wall_metabolism_enzyme"/>
</dbReference>
<evidence type="ECO:0000259" key="2">
    <source>
        <dbReference type="Pfam" id="PF01551"/>
    </source>
</evidence>
<dbReference type="InterPro" id="IPR011055">
    <property type="entry name" value="Dup_hybrid_motif"/>
</dbReference>
<feature type="domain" description="M23ase beta-sheet core" evidence="2">
    <location>
        <begin position="105"/>
        <end position="185"/>
    </location>
</feature>
<dbReference type="Gene3D" id="2.70.70.10">
    <property type="entry name" value="Glucose Permease (Domain IIA)"/>
    <property type="match status" value="1"/>
</dbReference>
<dbReference type="AlphaFoldDB" id="A0A561BLH7"/>
<dbReference type="PANTHER" id="PTHR21666:SF270">
    <property type="entry name" value="MUREIN HYDROLASE ACTIVATOR ENVC"/>
    <property type="match status" value="1"/>
</dbReference>
<dbReference type="PANTHER" id="PTHR21666">
    <property type="entry name" value="PEPTIDASE-RELATED"/>
    <property type="match status" value="1"/>
</dbReference>
<keyword evidence="1" id="KW-0732">Signal</keyword>
<comment type="caution">
    <text evidence="3">The sequence shown here is derived from an EMBL/GenBank/DDBJ whole genome shotgun (WGS) entry which is preliminary data.</text>
</comment>
<dbReference type="Pfam" id="PF01551">
    <property type="entry name" value="Peptidase_M23"/>
    <property type="match status" value="1"/>
</dbReference>
<keyword evidence="4" id="KW-1185">Reference proteome</keyword>